<evidence type="ECO:0000313" key="2">
    <source>
        <dbReference type="EMBL" id="KAK3778273.1"/>
    </source>
</evidence>
<comment type="caution">
    <text evidence="2">The sequence shown here is derived from an EMBL/GenBank/DDBJ whole genome shotgun (WGS) entry which is preliminary data.</text>
</comment>
<evidence type="ECO:0000256" key="1">
    <source>
        <dbReference type="SAM" id="MobiDB-lite"/>
    </source>
</evidence>
<keyword evidence="3" id="KW-1185">Reference proteome</keyword>
<feature type="region of interest" description="Disordered" evidence="1">
    <location>
        <begin position="36"/>
        <end position="89"/>
    </location>
</feature>
<name>A0AAE1DQR9_9GAST</name>
<dbReference type="EMBL" id="JAWDGP010002984">
    <property type="protein sequence ID" value="KAK3778273.1"/>
    <property type="molecule type" value="Genomic_DNA"/>
</dbReference>
<evidence type="ECO:0000313" key="3">
    <source>
        <dbReference type="Proteomes" id="UP001283361"/>
    </source>
</evidence>
<dbReference type="Proteomes" id="UP001283361">
    <property type="component" value="Unassembled WGS sequence"/>
</dbReference>
<proteinExistence type="predicted"/>
<sequence>MVEQTDQFKQKEACQTKTDGFYWPELEIRAWKPCPDTAWHQGRATPRNPVTGAGSGRAWPSLARGDRRDRDAWQRSDAESPHSGLAPAS</sequence>
<organism evidence="2 3">
    <name type="scientific">Elysia crispata</name>
    <name type="common">lettuce slug</name>
    <dbReference type="NCBI Taxonomy" id="231223"/>
    <lineage>
        <taxon>Eukaryota</taxon>
        <taxon>Metazoa</taxon>
        <taxon>Spiralia</taxon>
        <taxon>Lophotrochozoa</taxon>
        <taxon>Mollusca</taxon>
        <taxon>Gastropoda</taxon>
        <taxon>Heterobranchia</taxon>
        <taxon>Euthyneura</taxon>
        <taxon>Panpulmonata</taxon>
        <taxon>Sacoglossa</taxon>
        <taxon>Placobranchoidea</taxon>
        <taxon>Plakobranchidae</taxon>
        <taxon>Elysia</taxon>
    </lineage>
</organism>
<accession>A0AAE1DQR9</accession>
<dbReference type="AlphaFoldDB" id="A0AAE1DQR9"/>
<protein>
    <submittedName>
        <fullName evidence="2">Uncharacterized protein</fullName>
    </submittedName>
</protein>
<gene>
    <name evidence="2" type="ORF">RRG08_060199</name>
</gene>
<feature type="compositionally biased region" description="Basic and acidic residues" evidence="1">
    <location>
        <begin position="64"/>
        <end position="80"/>
    </location>
</feature>
<reference evidence="2" key="1">
    <citation type="journal article" date="2023" name="G3 (Bethesda)">
        <title>A reference genome for the long-term kleptoplast-retaining sea slug Elysia crispata morphotype clarki.</title>
        <authorList>
            <person name="Eastman K.E."/>
            <person name="Pendleton A.L."/>
            <person name="Shaikh M.A."/>
            <person name="Suttiyut T."/>
            <person name="Ogas R."/>
            <person name="Tomko P."/>
            <person name="Gavelis G."/>
            <person name="Widhalm J.R."/>
            <person name="Wisecaver J.H."/>
        </authorList>
    </citation>
    <scope>NUCLEOTIDE SEQUENCE</scope>
    <source>
        <strain evidence="2">ECLA1</strain>
    </source>
</reference>